<gene>
    <name evidence="2" type="ORF">DDE83_008652</name>
</gene>
<dbReference type="AlphaFoldDB" id="A0A364MSQ6"/>
<name>A0A364MSQ6_STELY</name>
<evidence type="ECO:0000256" key="1">
    <source>
        <dbReference type="SAM" id="MobiDB-lite"/>
    </source>
</evidence>
<organism evidence="2 3">
    <name type="scientific">Stemphylium lycopersici</name>
    <name type="common">Tomato gray leaf spot disease fungus</name>
    <name type="synonym">Thyrospora lycopersici</name>
    <dbReference type="NCBI Taxonomy" id="183478"/>
    <lineage>
        <taxon>Eukaryota</taxon>
        <taxon>Fungi</taxon>
        <taxon>Dikarya</taxon>
        <taxon>Ascomycota</taxon>
        <taxon>Pezizomycotina</taxon>
        <taxon>Dothideomycetes</taxon>
        <taxon>Pleosporomycetidae</taxon>
        <taxon>Pleosporales</taxon>
        <taxon>Pleosporineae</taxon>
        <taxon>Pleosporaceae</taxon>
        <taxon>Stemphylium</taxon>
    </lineage>
</organism>
<evidence type="ECO:0000313" key="2">
    <source>
        <dbReference type="EMBL" id="RAR02189.1"/>
    </source>
</evidence>
<keyword evidence="3" id="KW-1185">Reference proteome</keyword>
<protein>
    <submittedName>
        <fullName evidence="2">Uncharacterized protein</fullName>
    </submittedName>
</protein>
<feature type="region of interest" description="Disordered" evidence="1">
    <location>
        <begin position="94"/>
        <end position="117"/>
    </location>
</feature>
<dbReference type="EMBL" id="QGDH01000226">
    <property type="protein sequence ID" value="RAR02189.1"/>
    <property type="molecule type" value="Genomic_DNA"/>
</dbReference>
<comment type="caution">
    <text evidence="2">The sequence shown here is derived from an EMBL/GenBank/DDBJ whole genome shotgun (WGS) entry which is preliminary data.</text>
</comment>
<dbReference type="Proteomes" id="UP000249619">
    <property type="component" value="Unassembled WGS sequence"/>
</dbReference>
<accession>A0A364MSQ6</accession>
<evidence type="ECO:0000313" key="3">
    <source>
        <dbReference type="Proteomes" id="UP000249619"/>
    </source>
</evidence>
<feature type="compositionally biased region" description="Basic and acidic residues" evidence="1">
    <location>
        <begin position="94"/>
        <end position="114"/>
    </location>
</feature>
<proteinExistence type="predicted"/>
<sequence>MAKVGCMLSSNLTSSSARGTYAAAAAVAWPAHQPCEDFSVSPRAAIHHSPVTSPRQGRRCSRWLRAPSSPISVNNDSAYLSEMCWGELPIPIEDSVKEPADKPEQDAALQDRPEQNNAVVVPVGGARSARHVIDLTKDCELSEDVPRLMYEKQRF</sequence>
<reference evidence="3" key="1">
    <citation type="submission" date="2018-05" db="EMBL/GenBank/DDBJ databases">
        <title>Draft genome sequence of Stemphylium lycopersici strain CIDEFI 213.</title>
        <authorList>
            <person name="Medina R."/>
            <person name="Franco M.E.E."/>
            <person name="Lucentini C.G."/>
            <person name="Saparrat M.C.N."/>
            <person name="Balatti P.A."/>
        </authorList>
    </citation>
    <scope>NUCLEOTIDE SEQUENCE [LARGE SCALE GENOMIC DNA]</scope>
    <source>
        <strain evidence="3">CIDEFI 213</strain>
    </source>
</reference>